<protein>
    <submittedName>
        <fullName evidence="5 6">Leucine-rich repeat and IQ domain-containing protein 1-like isoform X1</fullName>
    </submittedName>
</protein>
<dbReference type="KEGG" id="cvn:111130286"/>
<dbReference type="CDD" id="cd23767">
    <property type="entry name" value="IQCD"/>
    <property type="match status" value="2"/>
</dbReference>
<evidence type="ECO:0000313" key="6">
    <source>
        <dbReference type="RefSeq" id="XP_022332855.1"/>
    </source>
</evidence>
<dbReference type="Gene3D" id="3.80.10.10">
    <property type="entry name" value="Ribonuclease Inhibitor"/>
    <property type="match status" value="1"/>
</dbReference>
<evidence type="ECO:0000256" key="3">
    <source>
        <dbReference type="SAM" id="MobiDB-lite"/>
    </source>
</evidence>
<dbReference type="PRINTS" id="PR00019">
    <property type="entry name" value="LEURICHRPT"/>
</dbReference>
<feature type="compositionally biased region" description="Low complexity" evidence="3">
    <location>
        <begin position="1241"/>
        <end position="1260"/>
    </location>
</feature>
<evidence type="ECO:0000313" key="5">
    <source>
        <dbReference type="RefSeq" id="XP_022332847.1"/>
    </source>
</evidence>
<feature type="compositionally biased region" description="Basic and acidic residues" evidence="3">
    <location>
        <begin position="533"/>
        <end position="553"/>
    </location>
</feature>
<dbReference type="InterPro" id="IPR032675">
    <property type="entry name" value="LRR_dom_sf"/>
</dbReference>
<reference evidence="6" key="2">
    <citation type="submission" date="2025-04" db="UniProtKB">
        <authorList>
            <consortium name="RefSeq"/>
        </authorList>
    </citation>
    <scope>IDENTIFICATION</scope>
    <source>
        <tissue evidence="6">Whole sample</tissue>
    </source>
</reference>
<evidence type="ECO:0000256" key="1">
    <source>
        <dbReference type="ARBA" id="ARBA00022614"/>
    </source>
</evidence>
<accession>A0A8B8DY28</accession>
<feature type="compositionally biased region" description="Basic and acidic residues" evidence="3">
    <location>
        <begin position="265"/>
        <end position="290"/>
    </location>
</feature>
<dbReference type="Proteomes" id="UP000694844">
    <property type="component" value="Chromosome 1"/>
</dbReference>
<proteinExistence type="predicted"/>
<feature type="region of interest" description="Disordered" evidence="3">
    <location>
        <begin position="322"/>
        <end position="519"/>
    </location>
</feature>
<dbReference type="PROSITE" id="PS50096">
    <property type="entry name" value="IQ"/>
    <property type="match status" value="3"/>
</dbReference>
<dbReference type="PROSITE" id="PS51450">
    <property type="entry name" value="LRR"/>
    <property type="match status" value="5"/>
</dbReference>
<dbReference type="SMART" id="SM00369">
    <property type="entry name" value="LRR_TYP"/>
    <property type="match status" value="6"/>
</dbReference>
<feature type="region of interest" description="Disordered" evidence="3">
    <location>
        <begin position="181"/>
        <end position="212"/>
    </location>
</feature>
<dbReference type="PANTHER" id="PTHR46652:SF7">
    <property type="entry name" value="LEUCINE-RICH REPEAT AND IQ DOMAIN-CONTAINING PROTEIN 1"/>
    <property type="match status" value="1"/>
</dbReference>
<evidence type="ECO:0000313" key="4">
    <source>
        <dbReference type="Proteomes" id="UP000694844"/>
    </source>
</evidence>
<feature type="compositionally biased region" description="Basic and acidic residues" evidence="3">
    <location>
        <begin position="322"/>
        <end position="518"/>
    </location>
</feature>
<dbReference type="PANTHER" id="PTHR46652">
    <property type="entry name" value="LEUCINE-RICH REPEAT AND IQ DOMAIN-CONTAINING PROTEIN 1-RELATED"/>
    <property type="match status" value="1"/>
</dbReference>
<keyword evidence="4" id="KW-1185">Reference proteome</keyword>
<feature type="region of interest" description="Disordered" evidence="3">
    <location>
        <begin position="1229"/>
        <end position="1275"/>
    </location>
</feature>
<feature type="region of interest" description="Disordered" evidence="3">
    <location>
        <begin position="1493"/>
        <end position="1547"/>
    </location>
</feature>
<feature type="region of interest" description="Disordered" evidence="3">
    <location>
        <begin position="628"/>
        <end position="648"/>
    </location>
</feature>
<feature type="region of interest" description="Disordered" evidence="3">
    <location>
        <begin position="265"/>
        <end position="295"/>
    </location>
</feature>
<dbReference type="RefSeq" id="XP_022332855.1">
    <property type="nucleotide sequence ID" value="XM_022477147.1"/>
</dbReference>
<dbReference type="InterPro" id="IPR001611">
    <property type="entry name" value="Leu-rich_rpt"/>
</dbReference>
<dbReference type="GeneID" id="111130286"/>
<dbReference type="Pfam" id="PF13855">
    <property type="entry name" value="LRR_8"/>
    <property type="match status" value="1"/>
</dbReference>
<dbReference type="RefSeq" id="XP_022332847.1">
    <property type="nucleotide sequence ID" value="XM_022477139.1"/>
</dbReference>
<sequence>MKSMPPSGAFGVKMDDDALIEAEIAQQLDQINLDDDNFQYDEDEEDFQEEDVDIPLEDVAIPDGMSEYINKIQRQASDFERELAECDELIQHHTPGPKTLLNAEELGILEQLAKERGESPDTYRRRVLEDEENFDVSDFTSLVTDNTDQQTDSNDNSMALVHLDDRQMEFRRIFQENLRTMEESQRQREQKLQQEIEEDRQREKEDSEEKEKKWMEKFSALRREETEMVAERKIQQEQFEMELKEKEKEIEKELHYYEEEIKKLESETKQEQEHYEQERIEEVKRQEAKQHKSATVIQASYKGYSVRKQYKKTLEIRREERARKWEEERVAQVEEEIQRQKEEDRLKRIKEEEEEMEKAQEEARKREEEEAKKRSEEEARRKVEEEKMRKAEEEAKKKAEEEAKKKAEEEAKKKAEEEAKKKAKEEEAKKKAEEEAKKKAEEEAKRKAKEEEAKRKAEEEARKKAEEEAKKKAIEEEAERKALEEAKKKAEEEATKKAEEEAKKKAEEEEAAKIKMKETQNIQNVEDFDTAKEMKIEEKKQEVIKTHMRKSVDALDSPGPKSARSKPKSARSQPKSAAKQSEDLDIFDMEDSHKRQSSTHLLQGLQEDQEKLRLQWIKECTPWSKVSNEPWKLKPGTSKSMRRPTSAKKLQPLSEETIMMAARVSTLRQVTTVELRDLPGCNISPLGQCWGLKSLKMSQCNLTVVEGLQQCKQLHYLDLQGNFIQYVDLKDLSNLTFLDLSHNSLSSIHGLSGCSNLRWLDLSKNKITRLGGTESLRRLHTLKLSHNQLISTAGLSATPTLQMIDICNNHLQSVEDVSKLCLLQTLMVSSNNLQKLPCLRNHVLLRVLCLDDNSITDLEDLQRDWLPLLEVLNLSQNSIEDLVPLNNLLILKHLDISHNQIIEVESVSNAVAKCVHLESLCVAGNPFTELAELDLSLPSLKKLDDKVMDHSTDMKPRTSFEAMCLSQARLYAELANSVLQDVGAQKSKLPWDLGSLCDLYFKYCDTTQKLAEEHRYAHEYGEITMAVPTAPSAPKSSQRPPSSKSVRQAQKEGQGHLLNPKELFERALQGSDKEKQDGGTPEKGESSLSHSGAIDGRIHNTSGENKPPGISAKTVKALVDEDIVAVANGRISDLQSVAATKIQAWWRGHWVRTQVWGTNWQVRGQGLDPVDRQILQELHRAATKIQAVWRGYILRLRLEQALEYAKFEDEDDFDFQEVDLKEFNFDEGMLDDWKPPPTPQLPTNHPILGKPPSGKLSSPPAKIPSLNLADKPPPPVNPRRAWRGMDSPLSDIPQNGHVPRPPSIVSAMDTHRTALSRKEEQISEEWGFKDANTAHVMMQRAKKLKYNAERRKKLGKLDPKQRLALFRRLEETNVARKPVTQPSRHTLPRKEYFQARQEEINKQELEKRVMANLKNSRTFEWLHNQVGSFQDQEPPQQQPMRPARQLYGGEANLPHLAPQVIGTKNARLTGSPALDLQSVDSVSLQGEMIQPPRRFSAGSEASSGARFPPIKTSSAGSGRKRERISFRDNEVKLGVGWGGGKKRGQRM</sequence>
<dbReference type="SUPFAM" id="SSF52058">
    <property type="entry name" value="L domain-like"/>
    <property type="match status" value="1"/>
</dbReference>
<keyword evidence="1" id="KW-0433">Leucine-rich repeat</keyword>
<dbReference type="Gene3D" id="1.20.5.190">
    <property type="match status" value="1"/>
</dbReference>
<dbReference type="SMART" id="SM00365">
    <property type="entry name" value="LRR_SD22"/>
    <property type="match status" value="7"/>
</dbReference>
<dbReference type="InterPro" id="IPR003591">
    <property type="entry name" value="Leu-rich_rpt_typical-subtyp"/>
</dbReference>
<reference evidence="4" key="1">
    <citation type="submission" date="2024-06" db="UniProtKB">
        <authorList>
            <consortium name="RefSeq"/>
        </authorList>
    </citation>
    <scope>NUCLEOTIDE SEQUENCE [LARGE SCALE GENOMIC DNA]</scope>
    <source>
        <tissue evidence="5">Whole sample</tissue>
    </source>
</reference>
<name>A0A8B8DY28_CRAVI</name>
<feature type="compositionally biased region" description="Basic and acidic residues" evidence="3">
    <location>
        <begin position="1071"/>
        <end position="1085"/>
    </location>
</feature>
<feature type="region of interest" description="Disordered" evidence="3">
    <location>
        <begin position="533"/>
        <end position="583"/>
    </location>
</feature>
<organism evidence="4 6">
    <name type="scientific">Crassostrea virginica</name>
    <name type="common">Eastern oyster</name>
    <dbReference type="NCBI Taxonomy" id="6565"/>
    <lineage>
        <taxon>Eukaryota</taxon>
        <taxon>Metazoa</taxon>
        <taxon>Spiralia</taxon>
        <taxon>Lophotrochozoa</taxon>
        <taxon>Mollusca</taxon>
        <taxon>Bivalvia</taxon>
        <taxon>Autobranchia</taxon>
        <taxon>Pteriomorphia</taxon>
        <taxon>Ostreida</taxon>
        <taxon>Ostreoidea</taxon>
        <taxon>Ostreidae</taxon>
        <taxon>Crassostrea</taxon>
    </lineage>
</organism>
<feature type="region of interest" description="Disordered" evidence="3">
    <location>
        <begin position="1028"/>
        <end position="1110"/>
    </location>
</feature>
<dbReference type="InterPro" id="IPR000048">
    <property type="entry name" value="IQ_motif_EF-hand-BS"/>
</dbReference>
<dbReference type="OrthoDB" id="266138at2759"/>
<gene>
    <name evidence="5 6" type="primary">LOC111130286</name>
</gene>
<dbReference type="InterPro" id="IPR050836">
    <property type="entry name" value="SDS22/Internalin_LRR"/>
</dbReference>
<keyword evidence="2" id="KW-0677">Repeat</keyword>
<evidence type="ECO:0000256" key="2">
    <source>
        <dbReference type="ARBA" id="ARBA00022737"/>
    </source>
</evidence>
<dbReference type="SMART" id="SM00015">
    <property type="entry name" value="IQ"/>
    <property type="match status" value="3"/>
</dbReference>
<dbReference type="Pfam" id="PF00612">
    <property type="entry name" value="IQ"/>
    <property type="match status" value="3"/>
</dbReference>
<feature type="compositionally biased region" description="Low complexity" evidence="3">
    <location>
        <begin position="1030"/>
        <end position="1048"/>
    </location>
</feature>